<feature type="transmembrane region" description="Helical" evidence="5">
    <location>
        <begin position="240"/>
        <end position="258"/>
    </location>
</feature>
<keyword evidence="3 5" id="KW-1133">Transmembrane helix</keyword>
<keyword evidence="7" id="KW-0436">Ligase</keyword>
<dbReference type="InterPro" id="IPR051533">
    <property type="entry name" value="WaaL-like"/>
</dbReference>
<feature type="transmembrane region" description="Helical" evidence="5">
    <location>
        <begin position="372"/>
        <end position="405"/>
    </location>
</feature>
<keyword evidence="2 5" id="KW-0812">Transmembrane</keyword>
<protein>
    <submittedName>
        <fullName evidence="7">O-Antigen ligase</fullName>
    </submittedName>
</protein>
<comment type="subcellular location">
    <subcellularLocation>
        <location evidence="1">Membrane</location>
        <topology evidence="1">Multi-pass membrane protein</topology>
    </subcellularLocation>
</comment>
<reference evidence="8" key="1">
    <citation type="submission" date="2016-10" db="EMBL/GenBank/DDBJ databases">
        <authorList>
            <person name="Varghese N."/>
            <person name="Submissions S."/>
        </authorList>
    </citation>
    <scope>NUCLEOTIDE SEQUENCE [LARGE SCALE GENOMIC DNA]</scope>
    <source>
        <strain evidence="8">DSM 24740</strain>
    </source>
</reference>
<evidence type="ECO:0000313" key="8">
    <source>
        <dbReference type="Proteomes" id="UP000199021"/>
    </source>
</evidence>
<dbReference type="STRING" id="478744.SAMN05444359_13024"/>
<dbReference type="InParanoid" id="A0A1H9MMF8"/>
<dbReference type="GO" id="GO:0016874">
    <property type="term" value="F:ligase activity"/>
    <property type="evidence" value="ECO:0007669"/>
    <property type="project" value="UniProtKB-KW"/>
</dbReference>
<feature type="transmembrane region" description="Helical" evidence="5">
    <location>
        <begin position="37"/>
        <end position="58"/>
    </location>
</feature>
<feature type="transmembrane region" description="Helical" evidence="5">
    <location>
        <begin position="124"/>
        <end position="146"/>
    </location>
</feature>
<accession>A0A1H9MMF8</accession>
<evidence type="ECO:0000256" key="1">
    <source>
        <dbReference type="ARBA" id="ARBA00004141"/>
    </source>
</evidence>
<sequence>MPLFSRAQTEKARLYLTLLMLAGIFFGLVFSPPFLSVGLIGLVVLGWLDPISGINPRWRENIGAAVRSPFFWAMTSLYLLLLAGFWQTEDWNYYVERLRIKVPLLALPLIWPGLPDLSGREGGWLRGGFVLFLAGVLAAVMVNYALHFEEINLLIGQGQAMPVPRNHIRFSLLVALATLLSVDAYRREVFGWGRLWWLLGGGLFIGQHFLAVRSGLAGAYGGIGVLILALSWGAGRWWPAVVALVGLTLLPVLAYVAVPSFRTKIQYARYELFHRNPAEDTGDYSDEGRLTSLRLGLRVWQDNPWLGIGPGNLRQEMDARYAVALPGAEGKRPHNQFISALAGSGLLGGLVTLGAFLVLGWSGIRQRAPVFLAVWTVFLLSCLVENTLENSAGVSMFCVFLLLLFENGKAKENL</sequence>
<dbReference type="PANTHER" id="PTHR37422:SF13">
    <property type="entry name" value="LIPOPOLYSACCHARIDE BIOSYNTHESIS PROTEIN PA4999-RELATED"/>
    <property type="match status" value="1"/>
</dbReference>
<dbReference type="RefSeq" id="WP_090172407.1">
    <property type="nucleotide sequence ID" value="NZ_FOFB01000030.1"/>
</dbReference>
<feature type="transmembrane region" description="Helical" evidence="5">
    <location>
        <begin position="70"/>
        <end position="88"/>
    </location>
</feature>
<dbReference type="PANTHER" id="PTHR37422">
    <property type="entry name" value="TEICHURONIC ACID BIOSYNTHESIS PROTEIN TUAE"/>
    <property type="match status" value="1"/>
</dbReference>
<dbReference type="InterPro" id="IPR007016">
    <property type="entry name" value="O-antigen_ligase-rel_domated"/>
</dbReference>
<dbReference type="Pfam" id="PF04932">
    <property type="entry name" value="Wzy_C"/>
    <property type="match status" value="1"/>
</dbReference>
<evidence type="ECO:0000256" key="5">
    <source>
        <dbReference type="SAM" id="Phobius"/>
    </source>
</evidence>
<dbReference type="GO" id="GO:0016020">
    <property type="term" value="C:membrane"/>
    <property type="evidence" value="ECO:0007669"/>
    <property type="project" value="UniProtKB-SubCell"/>
</dbReference>
<organism evidence="7 8">
    <name type="scientific">Neolewinella agarilytica</name>
    <dbReference type="NCBI Taxonomy" id="478744"/>
    <lineage>
        <taxon>Bacteria</taxon>
        <taxon>Pseudomonadati</taxon>
        <taxon>Bacteroidota</taxon>
        <taxon>Saprospiria</taxon>
        <taxon>Saprospirales</taxon>
        <taxon>Lewinellaceae</taxon>
        <taxon>Neolewinella</taxon>
    </lineage>
</organism>
<gene>
    <name evidence="7" type="ORF">SAMN05444359_13024</name>
</gene>
<name>A0A1H9MMF8_9BACT</name>
<evidence type="ECO:0000313" key="7">
    <source>
        <dbReference type="EMBL" id="SER24894.1"/>
    </source>
</evidence>
<dbReference type="Proteomes" id="UP000199021">
    <property type="component" value="Unassembled WGS sequence"/>
</dbReference>
<feature type="transmembrane region" description="Helical" evidence="5">
    <location>
        <begin position="191"/>
        <end position="210"/>
    </location>
</feature>
<keyword evidence="8" id="KW-1185">Reference proteome</keyword>
<evidence type="ECO:0000256" key="3">
    <source>
        <dbReference type="ARBA" id="ARBA00022989"/>
    </source>
</evidence>
<evidence type="ECO:0000256" key="4">
    <source>
        <dbReference type="ARBA" id="ARBA00023136"/>
    </source>
</evidence>
<dbReference type="EMBL" id="FOFB01000030">
    <property type="protein sequence ID" value="SER24894.1"/>
    <property type="molecule type" value="Genomic_DNA"/>
</dbReference>
<dbReference type="AlphaFoldDB" id="A0A1H9MMF8"/>
<evidence type="ECO:0000259" key="6">
    <source>
        <dbReference type="Pfam" id="PF04932"/>
    </source>
</evidence>
<evidence type="ECO:0000256" key="2">
    <source>
        <dbReference type="ARBA" id="ARBA00022692"/>
    </source>
</evidence>
<feature type="transmembrane region" description="Helical" evidence="5">
    <location>
        <begin position="337"/>
        <end position="360"/>
    </location>
</feature>
<keyword evidence="4 5" id="KW-0472">Membrane</keyword>
<feature type="domain" description="O-antigen ligase-related" evidence="6">
    <location>
        <begin position="212"/>
        <end position="352"/>
    </location>
</feature>
<feature type="transmembrane region" description="Helical" evidence="5">
    <location>
        <begin position="12"/>
        <end position="31"/>
    </location>
</feature>
<proteinExistence type="predicted"/>
<dbReference type="OrthoDB" id="1492360at2"/>